<dbReference type="CDD" id="cd02440">
    <property type="entry name" value="AdoMet_MTases"/>
    <property type="match status" value="1"/>
</dbReference>
<gene>
    <name evidence="1" type="ORF">METZ01_LOCUS180484</name>
</gene>
<organism evidence="1">
    <name type="scientific">marine metagenome</name>
    <dbReference type="NCBI Taxonomy" id="408172"/>
    <lineage>
        <taxon>unclassified sequences</taxon>
        <taxon>metagenomes</taxon>
        <taxon>ecological metagenomes</taxon>
    </lineage>
</organism>
<accession>A0A382CNC6</accession>
<reference evidence="1" key="1">
    <citation type="submission" date="2018-05" db="EMBL/GenBank/DDBJ databases">
        <authorList>
            <person name="Lanie J.A."/>
            <person name="Ng W.-L."/>
            <person name="Kazmierczak K.M."/>
            <person name="Andrzejewski T.M."/>
            <person name="Davidsen T.M."/>
            <person name="Wayne K.J."/>
            <person name="Tettelin H."/>
            <person name="Glass J.I."/>
            <person name="Rusch D."/>
            <person name="Podicherti R."/>
            <person name="Tsui H.-C.T."/>
            <person name="Winkler M.E."/>
        </authorList>
    </citation>
    <scope>NUCLEOTIDE SEQUENCE</scope>
</reference>
<dbReference type="AlphaFoldDB" id="A0A382CNC6"/>
<dbReference type="EMBL" id="UINC01035355">
    <property type="protein sequence ID" value="SVB27630.1"/>
    <property type="molecule type" value="Genomic_DNA"/>
</dbReference>
<dbReference type="Gene3D" id="3.40.50.150">
    <property type="entry name" value="Vaccinia Virus protein VP39"/>
    <property type="match status" value="1"/>
</dbReference>
<protein>
    <recommendedName>
        <fullName evidence="2">Methyltransferase type 11 domain-containing protein</fullName>
    </recommendedName>
</protein>
<proteinExistence type="predicted"/>
<dbReference type="InterPro" id="IPR029063">
    <property type="entry name" value="SAM-dependent_MTases_sf"/>
</dbReference>
<dbReference type="SUPFAM" id="SSF53335">
    <property type="entry name" value="S-adenosyl-L-methionine-dependent methyltransferases"/>
    <property type="match status" value="1"/>
</dbReference>
<evidence type="ECO:0008006" key="2">
    <source>
        <dbReference type="Google" id="ProtNLM"/>
    </source>
</evidence>
<evidence type="ECO:0000313" key="1">
    <source>
        <dbReference type="EMBL" id="SVB27630.1"/>
    </source>
</evidence>
<dbReference type="Pfam" id="PF13489">
    <property type="entry name" value="Methyltransf_23"/>
    <property type="match status" value="1"/>
</dbReference>
<sequence>MPHFVIDWGLHALLKFTFDYETNTVLDIGSGLGEHKRFMEYFDKKVYSVDMTAKADYFGDFLNVKIDNQFDAIWCSHVLEHQRNVGAFLDKIYLALKLGGVLAIVVPTHSRDKLIPGHITSWSIPLLCYNLVLAGFDCSQASILKTYELSLIMKKNDAPHFERGKNSIYGMEIAGYKKIKREEMNPFEHIESYFPFPAKPGSSVSGHGQINWGNFLRYFVRTNKEIPTFESKNINIYPDFLPKIDRH</sequence>
<name>A0A382CNC6_9ZZZZ</name>